<protein>
    <submittedName>
        <fullName evidence="2">BgTH12-07818</fullName>
    </submittedName>
</protein>
<dbReference type="Proteomes" id="UP000683417">
    <property type="component" value="Unassembled WGS sequence"/>
</dbReference>
<accession>A0A9W4DA62</accession>
<feature type="chain" id="PRO_5040789662" evidence="1">
    <location>
        <begin position="25"/>
        <end position="114"/>
    </location>
</feature>
<dbReference type="AlphaFoldDB" id="A0A9W4DA62"/>
<sequence length="114" mass="12624">MKLLFAASTAGLAALFLLVPTAYGLQYYECESSRVFGYQVISSYAKSASPDIITARDPIFDGGEIKGAYRFTSNQPDGTPTTYLIQTVNVEPYQRLFESSEGQWRICNPKNGHL</sequence>
<dbReference type="EMBL" id="CAJHIT010000011">
    <property type="protein sequence ID" value="CAD6506592.1"/>
    <property type="molecule type" value="Genomic_DNA"/>
</dbReference>
<proteinExistence type="predicted"/>
<keyword evidence="1" id="KW-0732">Signal</keyword>
<comment type="caution">
    <text evidence="2">The sequence shown here is derived from an EMBL/GenBank/DDBJ whole genome shotgun (WGS) entry which is preliminary data.</text>
</comment>
<evidence type="ECO:0000313" key="3">
    <source>
        <dbReference type="Proteomes" id="UP000683417"/>
    </source>
</evidence>
<evidence type="ECO:0000313" key="2">
    <source>
        <dbReference type="EMBL" id="CAD6506592.1"/>
    </source>
</evidence>
<organism evidence="2 3">
    <name type="scientific">Blumeria graminis f. sp. triticale</name>
    <dbReference type="NCBI Taxonomy" id="1689686"/>
    <lineage>
        <taxon>Eukaryota</taxon>
        <taxon>Fungi</taxon>
        <taxon>Dikarya</taxon>
        <taxon>Ascomycota</taxon>
        <taxon>Pezizomycotina</taxon>
        <taxon>Leotiomycetes</taxon>
        <taxon>Erysiphales</taxon>
        <taxon>Erysiphaceae</taxon>
        <taxon>Blumeria</taxon>
    </lineage>
</organism>
<reference evidence="2" key="1">
    <citation type="submission" date="2020-10" db="EMBL/GenBank/DDBJ databases">
        <authorList>
            <person name="Muller C M."/>
        </authorList>
    </citation>
    <scope>NUCLEOTIDE SEQUENCE</scope>
    <source>
        <strain evidence="2">THUN-12</strain>
    </source>
</reference>
<evidence type="ECO:0000256" key="1">
    <source>
        <dbReference type="SAM" id="SignalP"/>
    </source>
</evidence>
<name>A0A9W4DA62_BLUGR</name>
<gene>
    <name evidence="2" type="ORF">BGTH12_LOCUS7950</name>
</gene>
<feature type="signal peptide" evidence="1">
    <location>
        <begin position="1"/>
        <end position="24"/>
    </location>
</feature>